<evidence type="ECO:0000313" key="2">
    <source>
        <dbReference type="EMBL" id="CZY05529.1"/>
    </source>
</evidence>
<sequence>MRPKQRDPGDRRSDNRQQYGSGTHVFRPARQFMEFRPDSINYGLNSAIQNFHYHHQKDRSDEQYAGDSINIKEAGDDNGNDCGNRFLAESGFINPCRAETFP</sequence>
<proteinExistence type="predicted"/>
<organism evidence="2 3">
    <name type="scientific">Enterobacter hormaechei</name>
    <dbReference type="NCBI Taxonomy" id="158836"/>
    <lineage>
        <taxon>Bacteria</taxon>
        <taxon>Pseudomonadati</taxon>
        <taxon>Pseudomonadota</taxon>
        <taxon>Gammaproteobacteria</taxon>
        <taxon>Enterobacterales</taxon>
        <taxon>Enterobacteriaceae</taxon>
        <taxon>Enterobacter</taxon>
        <taxon>Enterobacter cloacae complex</taxon>
    </lineage>
</organism>
<feature type="region of interest" description="Disordered" evidence="1">
    <location>
        <begin position="1"/>
        <end position="27"/>
    </location>
</feature>
<feature type="compositionally biased region" description="Basic and acidic residues" evidence="1">
    <location>
        <begin position="1"/>
        <end position="15"/>
    </location>
</feature>
<dbReference type="AlphaFoldDB" id="A0A822X3F1"/>
<protein>
    <submittedName>
        <fullName evidence="2">Uncharacterized protein</fullName>
    </submittedName>
</protein>
<dbReference type="EMBL" id="FJYW01000010">
    <property type="protein sequence ID" value="CZY05529.1"/>
    <property type="molecule type" value="Genomic_DNA"/>
</dbReference>
<accession>A0A822X3F1</accession>
<gene>
    <name evidence="2" type="ORF">SAMEA2273352_04026</name>
</gene>
<evidence type="ECO:0000256" key="1">
    <source>
        <dbReference type="SAM" id="MobiDB-lite"/>
    </source>
</evidence>
<name>A0A822X3F1_9ENTR</name>
<reference evidence="2 3" key="1">
    <citation type="submission" date="2016-03" db="EMBL/GenBank/DDBJ databases">
        <authorList>
            <consortium name="Pathogen Informatics"/>
        </authorList>
    </citation>
    <scope>NUCLEOTIDE SEQUENCE [LARGE SCALE GENOMIC DNA]</scope>
    <source>
        <strain evidence="3">e1424</strain>
    </source>
</reference>
<evidence type="ECO:0000313" key="3">
    <source>
        <dbReference type="Proteomes" id="UP000076205"/>
    </source>
</evidence>
<dbReference type="Proteomes" id="UP000076205">
    <property type="component" value="Unassembled WGS sequence"/>
</dbReference>
<comment type="caution">
    <text evidence="2">The sequence shown here is derived from an EMBL/GenBank/DDBJ whole genome shotgun (WGS) entry which is preliminary data.</text>
</comment>